<sequence length="492" mass="51426">MRPRHRSRLRPLLEPAAGLAYVLLCLWVGLGGALQEHGFAYAVTVAAYGVAIATARSAPRSALVIVLVVPALQMLGASGLGPLLGLVVPPDPSTWPVAGAALVVAFAIGRTAGPTVRAAALAVGAFQAMCLGFAMSASGYQTAWQSLPSATERDAVSVGLALLLAGVAAVFYLGAWALGVSVQLGGRGTTDRARRAMADRARRARVDRARLVRAEADLEVAGVELRIAQERSGIAQEVHDVLAHSLAVVVAVADGSRFLRETRPETTEEALREIAGTARSALLDLRGLIEELTDDAHRPQPNLADLPALVRGMAATGMRVDLRTTGRPGGLTPSQQLSVYRIVQESLTNALKHTRGTPTVDVSFVWEGPGLALTVRSRGSEPEPEPASTLPPARSRGGFGVGSMQERARLAGGWLTAERTDPEEGDATDGYLVTAFLPTYGEHPGDGRRPAEARAADERDAEAAAAAADPAREDGDAAAEDGPRDDRAEDAA</sequence>
<feature type="compositionally biased region" description="Basic and acidic residues" evidence="9">
    <location>
        <begin position="470"/>
        <end position="492"/>
    </location>
</feature>
<feature type="region of interest" description="Disordered" evidence="9">
    <location>
        <begin position="437"/>
        <end position="492"/>
    </location>
</feature>
<dbReference type="PANTHER" id="PTHR24421:SF10">
    <property type="entry name" value="NITRATE_NITRITE SENSOR PROTEIN NARQ"/>
    <property type="match status" value="1"/>
</dbReference>
<reference evidence="13 14" key="1">
    <citation type="submission" date="2020-10" db="EMBL/GenBank/DDBJ databases">
        <title>Draft genome sequences of plant-associated actinobacteria.</title>
        <authorList>
            <person name="Tarlachkov S.V."/>
            <person name="Starodumova I.P."/>
            <person name="Dorofeeva L.V."/>
            <person name="Prisyazhnaya N.V."/>
            <person name="Roubtsova T.V."/>
            <person name="Chizhov V.N."/>
            <person name="Nadler S.A."/>
            <person name="Subbotin S.A."/>
            <person name="Evtushenko L.I."/>
        </authorList>
    </citation>
    <scope>NUCLEOTIDE SEQUENCE [LARGE SCALE GENOMIC DNA]</scope>
    <source>
        <strain evidence="13 14">VKM Ac-2886</strain>
    </source>
</reference>
<evidence type="ECO:0000313" key="13">
    <source>
        <dbReference type="EMBL" id="MBF4631985.1"/>
    </source>
</evidence>
<evidence type="ECO:0000256" key="5">
    <source>
        <dbReference type="ARBA" id="ARBA00022741"/>
    </source>
</evidence>
<dbReference type="GO" id="GO:0000155">
    <property type="term" value="F:phosphorelay sensor kinase activity"/>
    <property type="evidence" value="ECO:0007669"/>
    <property type="project" value="InterPro"/>
</dbReference>
<dbReference type="EMBL" id="JADKRP010000002">
    <property type="protein sequence ID" value="MBF4631985.1"/>
    <property type="molecule type" value="Genomic_DNA"/>
</dbReference>
<evidence type="ECO:0000256" key="9">
    <source>
        <dbReference type="SAM" id="MobiDB-lite"/>
    </source>
</evidence>
<evidence type="ECO:0000259" key="12">
    <source>
        <dbReference type="Pfam" id="PF07730"/>
    </source>
</evidence>
<keyword evidence="5" id="KW-0547">Nucleotide-binding</keyword>
<feature type="transmembrane region" description="Helical" evidence="10">
    <location>
        <begin position="94"/>
        <end position="112"/>
    </location>
</feature>
<evidence type="ECO:0000256" key="4">
    <source>
        <dbReference type="ARBA" id="ARBA00022679"/>
    </source>
</evidence>
<evidence type="ECO:0000256" key="8">
    <source>
        <dbReference type="ARBA" id="ARBA00023012"/>
    </source>
</evidence>
<dbReference type="SUPFAM" id="SSF55874">
    <property type="entry name" value="ATPase domain of HSP90 chaperone/DNA topoisomerase II/histidine kinase"/>
    <property type="match status" value="1"/>
</dbReference>
<dbReference type="InterPro" id="IPR036890">
    <property type="entry name" value="HATPase_C_sf"/>
</dbReference>
<feature type="transmembrane region" description="Helical" evidence="10">
    <location>
        <begin position="38"/>
        <end position="55"/>
    </location>
</feature>
<feature type="transmembrane region" description="Helical" evidence="10">
    <location>
        <begin position="12"/>
        <end position="32"/>
    </location>
</feature>
<evidence type="ECO:0000256" key="2">
    <source>
        <dbReference type="ARBA" id="ARBA00012438"/>
    </source>
</evidence>
<dbReference type="CDD" id="cd16917">
    <property type="entry name" value="HATPase_UhpB-NarQ-NarX-like"/>
    <property type="match status" value="1"/>
</dbReference>
<dbReference type="GO" id="GO:0046983">
    <property type="term" value="F:protein dimerization activity"/>
    <property type="evidence" value="ECO:0007669"/>
    <property type="project" value="InterPro"/>
</dbReference>
<dbReference type="Gene3D" id="1.20.5.1930">
    <property type="match status" value="1"/>
</dbReference>
<comment type="caution">
    <text evidence="13">The sequence shown here is derived from an EMBL/GenBank/DDBJ whole genome shotgun (WGS) entry which is preliminary data.</text>
</comment>
<evidence type="ECO:0000256" key="6">
    <source>
        <dbReference type="ARBA" id="ARBA00022777"/>
    </source>
</evidence>
<keyword evidence="8" id="KW-0902">Two-component regulatory system</keyword>
<dbReference type="GO" id="GO:0016020">
    <property type="term" value="C:membrane"/>
    <property type="evidence" value="ECO:0007669"/>
    <property type="project" value="InterPro"/>
</dbReference>
<evidence type="ECO:0000256" key="7">
    <source>
        <dbReference type="ARBA" id="ARBA00022840"/>
    </source>
</evidence>
<dbReference type="AlphaFoldDB" id="A0A8I0SC82"/>
<dbReference type="InterPro" id="IPR011712">
    <property type="entry name" value="Sig_transdc_His_kin_sub3_dim/P"/>
</dbReference>
<keyword evidence="14" id="KW-1185">Reference proteome</keyword>
<dbReference type="Pfam" id="PF02518">
    <property type="entry name" value="HATPase_c"/>
    <property type="match status" value="1"/>
</dbReference>
<keyword evidence="6" id="KW-0418">Kinase</keyword>
<keyword evidence="7" id="KW-0067">ATP-binding</keyword>
<evidence type="ECO:0000256" key="3">
    <source>
        <dbReference type="ARBA" id="ARBA00022553"/>
    </source>
</evidence>
<dbReference type="PANTHER" id="PTHR24421">
    <property type="entry name" value="NITRATE/NITRITE SENSOR PROTEIN NARX-RELATED"/>
    <property type="match status" value="1"/>
</dbReference>
<feature type="compositionally biased region" description="Basic and acidic residues" evidence="9">
    <location>
        <begin position="443"/>
        <end position="462"/>
    </location>
</feature>
<feature type="transmembrane region" description="Helical" evidence="10">
    <location>
        <begin position="160"/>
        <end position="185"/>
    </location>
</feature>
<keyword evidence="10" id="KW-1133">Transmembrane helix</keyword>
<feature type="region of interest" description="Disordered" evidence="9">
    <location>
        <begin position="375"/>
        <end position="400"/>
    </location>
</feature>
<keyword evidence="3" id="KW-0597">Phosphoprotein</keyword>
<dbReference type="InterPro" id="IPR050482">
    <property type="entry name" value="Sensor_HK_TwoCompSys"/>
</dbReference>
<dbReference type="EC" id="2.7.13.3" evidence="2"/>
<dbReference type="RefSeq" id="WP_194675679.1">
    <property type="nucleotide sequence ID" value="NZ_JADKRP010000002.1"/>
</dbReference>
<dbReference type="InterPro" id="IPR003594">
    <property type="entry name" value="HATPase_dom"/>
</dbReference>
<keyword evidence="4" id="KW-0808">Transferase</keyword>
<feature type="domain" description="Histidine kinase/HSP90-like ATPase" evidence="11">
    <location>
        <begin position="336"/>
        <end position="438"/>
    </location>
</feature>
<keyword evidence="10" id="KW-0812">Transmembrane</keyword>
<evidence type="ECO:0000259" key="11">
    <source>
        <dbReference type="Pfam" id="PF02518"/>
    </source>
</evidence>
<keyword evidence="10" id="KW-0472">Membrane</keyword>
<feature type="transmembrane region" description="Helical" evidence="10">
    <location>
        <begin position="119"/>
        <end position="140"/>
    </location>
</feature>
<evidence type="ECO:0000313" key="14">
    <source>
        <dbReference type="Proteomes" id="UP000634579"/>
    </source>
</evidence>
<feature type="transmembrane region" description="Helical" evidence="10">
    <location>
        <begin position="62"/>
        <end position="88"/>
    </location>
</feature>
<comment type="catalytic activity">
    <reaction evidence="1">
        <text>ATP + protein L-histidine = ADP + protein N-phospho-L-histidine.</text>
        <dbReference type="EC" id="2.7.13.3"/>
    </reaction>
</comment>
<evidence type="ECO:0000256" key="10">
    <source>
        <dbReference type="SAM" id="Phobius"/>
    </source>
</evidence>
<dbReference type="Proteomes" id="UP000634579">
    <property type="component" value="Unassembled WGS sequence"/>
</dbReference>
<accession>A0A8I0SC82</accession>
<dbReference type="Gene3D" id="3.30.565.10">
    <property type="entry name" value="Histidine kinase-like ATPase, C-terminal domain"/>
    <property type="match status" value="1"/>
</dbReference>
<evidence type="ECO:0000256" key="1">
    <source>
        <dbReference type="ARBA" id="ARBA00000085"/>
    </source>
</evidence>
<protein>
    <recommendedName>
        <fullName evidence="2">histidine kinase</fullName>
        <ecNumber evidence="2">2.7.13.3</ecNumber>
    </recommendedName>
</protein>
<proteinExistence type="predicted"/>
<dbReference type="Pfam" id="PF07730">
    <property type="entry name" value="HisKA_3"/>
    <property type="match status" value="1"/>
</dbReference>
<organism evidence="13 14">
    <name type="scientific">Clavibacter phaseoli</name>
    <dbReference type="NCBI Taxonomy" id="1734031"/>
    <lineage>
        <taxon>Bacteria</taxon>
        <taxon>Bacillati</taxon>
        <taxon>Actinomycetota</taxon>
        <taxon>Actinomycetes</taxon>
        <taxon>Micrococcales</taxon>
        <taxon>Microbacteriaceae</taxon>
        <taxon>Clavibacter</taxon>
    </lineage>
</organism>
<feature type="domain" description="Signal transduction histidine kinase subgroup 3 dimerisation and phosphoacceptor" evidence="12">
    <location>
        <begin position="230"/>
        <end position="294"/>
    </location>
</feature>
<dbReference type="GO" id="GO:0005524">
    <property type="term" value="F:ATP binding"/>
    <property type="evidence" value="ECO:0007669"/>
    <property type="project" value="UniProtKB-KW"/>
</dbReference>
<name>A0A8I0SC82_9MICO</name>
<gene>
    <name evidence="13" type="ORF">ITJ42_12235</name>
</gene>